<proteinExistence type="inferred from homology"/>
<evidence type="ECO:0000313" key="3">
    <source>
        <dbReference type="EMBL" id="NKX53998.1"/>
    </source>
</evidence>
<dbReference type="InterPro" id="IPR023393">
    <property type="entry name" value="START-like_dom_sf"/>
</dbReference>
<comment type="caution">
    <text evidence="3">The sequence shown here is derived from an EMBL/GenBank/DDBJ whole genome shotgun (WGS) entry which is preliminary data.</text>
</comment>
<dbReference type="CDD" id="cd07814">
    <property type="entry name" value="SRPBCC_CalC_Aha1-like"/>
    <property type="match status" value="1"/>
</dbReference>
<dbReference type="Pfam" id="PF08327">
    <property type="entry name" value="AHSA1"/>
    <property type="match status" value="1"/>
</dbReference>
<organism evidence="3 4">
    <name type="scientific">Arthrobacter mobilis</name>
    <dbReference type="NCBI Taxonomy" id="2724944"/>
    <lineage>
        <taxon>Bacteria</taxon>
        <taxon>Bacillati</taxon>
        <taxon>Actinomycetota</taxon>
        <taxon>Actinomycetes</taxon>
        <taxon>Micrococcales</taxon>
        <taxon>Micrococcaceae</taxon>
        <taxon>Arthrobacter</taxon>
    </lineage>
</organism>
<gene>
    <name evidence="3" type="ORF">HGG74_05465</name>
</gene>
<dbReference type="RefSeq" id="WP_168485333.1">
    <property type="nucleotide sequence ID" value="NZ_JAAZSQ010000003.1"/>
</dbReference>
<comment type="similarity">
    <text evidence="1">Belongs to the AHA1 family.</text>
</comment>
<evidence type="ECO:0000313" key="4">
    <source>
        <dbReference type="Proteomes" id="UP000544090"/>
    </source>
</evidence>
<dbReference type="AlphaFoldDB" id="A0A7X6HBE8"/>
<keyword evidence="4" id="KW-1185">Reference proteome</keyword>
<evidence type="ECO:0000256" key="1">
    <source>
        <dbReference type="ARBA" id="ARBA00006817"/>
    </source>
</evidence>
<dbReference type="InterPro" id="IPR013538">
    <property type="entry name" value="ASHA1/2-like_C"/>
</dbReference>
<accession>A0A7X6HBE8</accession>
<reference evidence="3 4" key="1">
    <citation type="submission" date="2020-04" db="EMBL/GenBank/DDBJ databases">
        <title>Arthrobacter sp. nov.</title>
        <authorList>
            <person name="Liu S."/>
        </authorList>
    </citation>
    <scope>NUCLEOTIDE SEQUENCE [LARGE SCALE GENOMIC DNA]</scope>
    <source>
        <strain evidence="3 4">E918</strain>
    </source>
</reference>
<dbReference type="Proteomes" id="UP000544090">
    <property type="component" value="Unassembled WGS sequence"/>
</dbReference>
<evidence type="ECO:0000259" key="2">
    <source>
        <dbReference type="Pfam" id="PF08327"/>
    </source>
</evidence>
<name>A0A7X6HBE8_9MICC</name>
<dbReference type="SUPFAM" id="SSF55961">
    <property type="entry name" value="Bet v1-like"/>
    <property type="match status" value="1"/>
</dbReference>
<protein>
    <submittedName>
        <fullName evidence="3">SRPBCC domain-containing protein</fullName>
    </submittedName>
</protein>
<sequence>MEAVDQIQLEASISAPVDRVWTAFAHERGQWWPELDFWPVIGSLLREQWEVDGIQFSAVGTVQDVISGRRLVFVWAEPDWEDATTVRWEFEAAGSGTRVLLTESGFGALARGQELAADHREAWPHHLSDLKRHAEQAAPAA</sequence>
<dbReference type="Gene3D" id="3.30.530.20">
    <property type="match status" value="1"/>
</dbReference>
<feature type="domain" description="Activator of Hsp90 ATPase homologue 1/2-like C-terminal" evidence="2">
    <location>
        <begin position="15"/>
        <end position="134"/>
    </location>
</feature>
<dbReference type="EMBL" id="JAAZSQ010000003">
    <property type="protein sequence ID" value="NKX53998.1"/>
    <property type="molecule type" value="Genomic_DNA"/>
</dbReference>